<dbReference type="Proteomes" id="UP000050794">
    <property type="component" value="Unassembled WGS sequence"/>
</dbReference>
<gene>
    <name evidence="7" type="ORF">TCNE_LOCUS6570</name>
</gene>
<dbReference type="PANTHER" id="PTHR15090">
    <property type="entry name" value="SEQUESTOSOME 1-RELATED"/>
    <property type="match status" value="1"/>
</dbReference>
<dbReference type="GO" id="GO:0008270">
    <property type="term" value="F:zinc ion binding"/>
    <property type="evidence" value="ECO:0007669"/>
    <property type="project" value="UniProtKB-KW"/>
</dbReference>
<protein>
    <submittedName>
        <fullName evidence="9">ZZ-type domain-containing protein</fullName>
    </submittedName>
</protein>
<dbReference type="InterPro" id="IPR000433">
    <property type="entry name" value="Znf_ZZ"/>
</dbReference>
<dbReference type="Pfam" id="PF00569">
    <property type="entry name" value="ZZ"/>
    <property type="match status" value="1"/>
</dbReference>
<feature type="domain" description="ZZ-type" evidence="6">
    <location>
        <begin position="78"/>
        <end position="128"/>
    </location>
</feature>
<evidence type="ECO:0000256" key="4">
    <source>
        <dbReference type="PROSITE-ProRule" id="PRU00228"/>
    </source>
</evidence>
<dbReference type="GO" id="GO:0005080">
    <property type="term" value="F:protein kinase C binding"/>
    <property type="evidence" value="ECO:0007669"/>
    <property type="project" value="TreeGrafter"/>
</dbReference>
<keyword evidence="3" id="KW-0862">Zinc</keyword>
<dbReference type="GO" id="GO:0035973">
    <property type="term" value="P:aggrephagy"/>
    <property type="evidence" value="ECO:0007669"/>
    <property type="project" value="TreeGrafter"/>
</dbReference>
<reference evidence="9" key="1">
    <citation type="submission" date="2016-06" db="UniProtKB">
        <authorList>
            <consortium name="WormBaseParasite"/>
        </authorList>
    </citation>
    <scope>IDENTIFICATION</scope>
</reference>
<dbReference type="GO" id="GO:0070530">
    <property type="term" value="F:K63-linked polyubiquitin modification-dependent protein binding"/>
    <property type="evidence" value="ECO:0007669"/>
    <property type="project" value="TreeGrafter"/>
</dbReference>
<organism evidence="8 9">
    <name type="scientific">Toxocara canis</name>
    <name type="common">Canine roundworm</name>
    <dbReference type="NCBI Taxonomy" id="6265"/>
    <lineage>
        <taxon>Eukaryota</taxon>
        <taxon>Metazoa</taxon>
        <taxon>Ecdysozoa</taxon>
        <taxon>Nematoda</taxon>
        <taxon>Chromadorea</taxon>
        <taxon>Rhabditida</taxon>
        <taxon>Spirurina</taxon>
        <taxon>Ascaridomorpha</taxon>
        <taxon>Ascaridoidea</taxon>
        <taxon>Toxocaridae</taxon>
        <taxon>Toxocara</taxon>
    </lineage>
</organism>
<dbReference type="EMBL" id="UYWY01019514">
    <property type="protein sequence ID" value="VDM37891.1"/>
    <property type="molecule type" value="Genomic_DNA"/>
</dbReference>
<dbReference type="InterPro" id="IPR052260">
    <property type="entry name" value="Autophagy_Rcpt_SigReg"/>
</dbReference>
<dbReference type="PROSITE" id="PS01357">
    <property type="entry name" value="ZF_ZZ_1"/>
    <property type="match status" value="1"/>
</dbReference>
<dbReference type="GO" id="GO:0007032">
    <property type="term" value="P:endosome organization"/>
    <property type="evidence" value="ECO:0007669"/>
    <property type="project" value="TreeGrafter"/>
</dbReference>
<dbReference type="SUPFAM" id="SSF54277">
    <property type="entry name" value="CAD &amp; PB1 domains"/>
    <property type="match status" value="1"/>
</dbReference>
<dbReference type="SUPFAM" id="SSF57850">
    <property type="entry name" value="RING/U-box"/>
    <property type="match status" value="1"/>
</dbReference>
<evidence type="ECO:0000256" key="2">
    <source>
        <dbReference type="ARBA" id="ARBA00022771"/>
    </source>
</evidence>
<sequence length="408" mass="44652">MNSNDTINVKWLHNGTYRRFQIPLATNVDIYAVLLQKVKAVVPDFADDFAWEDEDGDAIIFSTYAEMKEAVTLPKEKHSGVTCDMCDKGIAGIRYKCAVCDDFDLCEKCERSGQHAEHPMIRYATPRTPVSFGFIDDRSLNLQRVEDFLRARRHPHRRFHHAGFRGPLTADGLFARCPAAATAAATATEVAAAANEAAFAAAQRAATAFAENMTRANTTAQSQDPSQHLRESFATGMEYLREVGAQVQQALANFGNFVDEDVSVPMKKMHISEPNVEQAEEVQHEGGENGANGNDPEPNTEVLVDIHGDGTDTWTMMDNSDLDHNKSGSQGIIFSMTYEPTAPVYPTLADAGINCMAGTPFIVPAPGPHNPHCLFIHPGEFQTDCDEAITKAMRENLGGSTVKGCLLQ</sequence>
<dbReference type="CDD" id="cd02340">
    <property type="entry name" value="ZZ_NBR1_like"/>
    <property type="match status" value="1"/>
</dbReference>
<keyword evidence="2 4" id="KW-0863">Zinc-finger</keyword>
<evidence type="ECO:0000313" key="8">
    <source>
        <dbReference type="Proteomes" id="UP000050794"/>
    </source>
</evidence>
<reference evidence="7 8" key="2">
    <citation type="submission" date="2018-11" db="EMBL/GenBank/DDBJ databases">
        <authorList>
            <consortium name="Pathogen Informatics"/>
        </authorList>
    </citation>
    <scope>NUCLEOTIDE SEQUENCE [LARGE SCALE GENOMIC DNA]</scope>
</reference>
<evidence type="ECO:0000256" key="1">
    <source>
        <dbReference type="ARBA" id="ARBA00022723"/>
    </source>
</evidence>
<proteinExistence type="predicted"/>
<evidence type="ECO:0000313" key="7">
    <source>
        <dbReference type="EMBL" id="VDM37891.1"/>
    </source>
</evidence>
<evidence type="ECO:0000256" key="5">
    <source>
        <dbReference type="SAM" id="MobiDB-lite"/>
    </source>
</evidence>
<dbReference type="GO" id="GO:0016235">
    <property type="term" value="C:aggresome"/>
    <property type="evidence" value="ECO:0007669"/>
    <property type="project" value="TreeGrafter"/>
</dbReference>
<name>A0A183UDK0_TOXCA</name>
<dbReference type="Gene3D" id="3.30.60.90">
    <property type="match status" value="1"/>
</dbReference>
<accession>A0A183UDK0</accession>
<feature type="region of interest" description="Disordered" evidence="5">
    <location>
        <begin position="274"/>
        <end position="298"/>
    </location>
</feature>
<keyword evidence="1" id="KW-0479">Metal-binding</keyword>
<dbReference type="WBParaSite" id="TCNE_0000657001-mRNA-1">
    <property type="protein sequence ID" value="TCNE_0000657001-mRNA-1"/>
    <property type="gene ID" value="TCNE_0000657001"/>
</dbReference>
<dbReference type="InterPro" id="IPR043145">
    <property type="entry name" value="Znf_ZZ_sf"/>
</dbReference>
<dbReference type="PANTHER" id="PTHR15090:SF0">
    <property type="entry name" value="SEQUESTOSOME-1"/>
    <property type="match status" value="1"/>
</dbReference>
<evidence type="ECO:0000313" key="9">
    <source>
        <dbReference type="WBParaSite" id="TCNE_0000657001-mRNA-1"/>
    </source>
</evidence>
<dbReference type="Gene3D" id="3.10.20.90">
    <property type="entry name" value="Phosphatidylinositol 3-kinase Catalytic Subunit, Chain A, domain 1"/>
    <property type="match status" value="1"/>
</dbReference>
<dbReference type="SMART" id="SM00291">
    <property type="entry name" value="ZnF_ZZ"/>
    <property type="match status" value="1"/>
</dbReference>
<evidence type="ECO:0000259" key="6">
    <source>
        <dbReference type="PROSITE" id="PS50135"/>
    </source>
</evidence>
<keyword evidence="8" id="KW-1185">Reference proteome</keyword>
<dbReference type="AlphaFoldDB" id="A0A183UDK0"/>
<dbReference type="PROSITE" id="PS50135">
    <property type="entry name" value="ZF_ZZ_2"/>
    <property type="match status" value="1"/>
</dbReference>
<evidence type="ECO:0000256" key="3">
    <source>
        <dbReference type="ARBA" id="ARBA00022833"/>
    </source>
</evidence>
<dbReference type="GO" id="GO:0044753">
    <property type="term" value="C:amphisome"/>
    <property type="evidence" value="ECO:0007669"/>
    <property type="project" value="TreeGrafter"/>
</dbReference>
<dbReference type="GO" id="GO:0000423">
    <property type="term" value="P:mitophagy"/>
    <property type="evidence" value="ECO:0007669"/>
    <property type="project" value="TreeGrafter"/>
</dbReference>